<dbReference type="InterPro" id="IPR018361">
    <property type="entry name" value="Caveolin_CS"/>
</dbReference>
<comment type="similarity">
    <text evidence="2 6">Belongs to the caveolin family.</text>
</comment>
<gene>
    <name evidence="8" type="primary">LOC115418802</name>
</gene>
<dbReference type="Ensembl" id="ENSSORT00005029701.1">
    <property type="protein sequence ID" value="ENSSORP00005028883.1"/>
    <property type="gene ID" value="ENSSORG00005013791.1"/>
</dbReference>
<dbReference type="Pfam" id="PF01146">
    <property type="entry name" value="Caveolin"/>
    <property type="match status" value="1"/>
</dbReference>
<evidence type="ECO:0000313" key="8">
    <source>
        <dbReference type="Ensembl" id="ENSSORP00005028883.1"/>
    </source>
</evidence>
<evidence type="ECO:0000256" key="3">
    <source>
        <dbReference type="ARBA" id="ARBA00022475"/>
    </source>
</evidence>
<evidence type="ECO:0000256" key="5">
    <source>
        <dbReference type="ARBA" id="ARBA00023136"/>
    </source>
</evidence>
<keyword evidence="5 6" id="KW-0472">Membrane</keyword>
<dbReference type="PANTHER" id="PTHR10844">
    <property type="entry name" value="CAVEOLIN"/>
    <property type="match status" value="1"/>
</dbReference>
<reference evidence="8" key="1">
    <citation type="submission" date="2019-06" db="EMBL/GenBank/DDBJ databases">
        <authorList>
            <consortium name="Wellcome Sanger Institute Data Sharing"/>
        </authorList>
    </citation>
    <scope>NUCLEOTIDE SEQUENCE [LARGE SCALE GENOMIC DNA]</scope>
</reference>
<evidence type="ECO:0000256" key="4">
    <source>
        <dbReference type="ARBA" id="ARBA00023034"/>
    </source>
</evidence>
<comment type="subcellular location">
    <subcellularLocation>
        <location evidence="1 6">Cell membrane</location>
        <topology evidence="1 6">Peripheral membrane protein</topology>
    </subcellularLocation>
    <subcellularLocation>
        <location evidence="6">Golgi apparatus membrane</location>
        <topology evidence="6">Peripheral membrane protein</topology>
    </subcellularLocation>
    <subcellularLocation>
        <location evidence="6">Membrane</location>
        <location evidence="6">Caveola</location>
        <topology evidence="6">Peripheral membrane protein</topology>
    </subcellularLocation>
</comment>
<proteinExistence type="inferred from homology"/>
<dbReference type="PANTHER" id="PTHR10844:SF32">
    <property type="entry name" value="CAVEOLIN-3-LIKE"/>
    <property type="match status" value="1"/>
</dbReference>
<evidence type="ECO:0000256" key="7">
    <source>
        <dbReference type="SAM" id="MobiDB-lite"/>
    </source>
</evidence>
<dbReference type="GO" id="GO:0000139">
    <property type="term" value="C:Golgi membrane"/>
    <property type="evidence" value="ECO:0007669"/>
    <property type="project" value="UniProtKB-SubCell"/>
</dbReference>
<dbReference type="OrthoDB" id="5917823at2759"/>
<protein>
    <recommendedName>
        <fullName evidence="6">Caveolin</fullName>
    </recommendedName>
</protein>
<name>A0A673AJP3_9TELE</name>
<reference evidence="8" key="3">
    <citation type="submission" date="2025-09" db="UniProtKB">
        <authorList>
            <consortium name="Ensembl"/>
        </authorList>
    </citation>
    <scope>IDENTIFICATION</scope>
</reference>
<accession>A0A673AJP3</accession>
<reference evidence="8" key="2">
    <citation type="submission" date="2025-08" db="UniProtKB">
        <authorList>
            <consortium name="Ensembl"/>
        </authorList>
    </citation>
    <scope>IDENTIFICATION</scope>
</reference>
<evidence type="ECO:0000313" key="9">
    <source>
        <dbReference type="Proteomes" id="UP000472271"/>
    </source>
</evidence>
<dbReference type="GO" id="GO:0070836">
    <property type="term" value="P:caveola assembly"/>
    <property type="evidence" value="ECO:0007669"/>
    <property type="project" value="InterPro"/>
</dbReference>
<sequence length="145" mass="16781">MEMDDENQNQEQNPLRGDPNSRDPKQINKDIQVDFEDVIAEPDGIYSVDEVWKASYFTFTGSKNCCYRFLTMMFGVPCSLMWGCIYACTSFNQIWCITPCVRFSKSGCKAMRQCFSLAFETAFDALFSPLRRLRSNLSMVLRKEN</sequence>
<dbReference type="InParanoid" id="A0A673AJP3"/>
<dbReference type="PROSITE" id="PS01210">
    <property type="entry name" value="CAVEOLIN"/>
    <property type="match status" value="1"/>
</dbReference>
<dbReference type="GO" id="GO:0060090">
    <property type="term" value="F:molecular adaptor activity"/>
    <property type="evidence" value="ECO:0007669"/>
    <property type="project" value="TreeGrafter"/>
</dbReference>
<keyword evidence="4 6" id="KW-0333">Golgi apparatus</keyword>
<dbReference type="InterPro" id="IPR001612">
    <property type="entry name" value="Caveolin"/>
</dbReference>
<comment type="function">
    <text evidence="6">May act as a scaffolding protein within caveolar membranes. Interacts directly with G-protein alpha subunits and can functionally regulate their activity.</text>
</comment>
<evidence type="ECO:0000256" key="1">
    <source>
        <dbReference type="ARBA" id="ARBA00004202"/>
    </source>
</evidence>
<dbReference type="GeneID" id="115418802"/>
<dbReference type="RefSeq" id="XP_029989146.1">
    <property type="nucleotide sequence ID" value="XM_030133286.1"/>
</dbReference>
<dbReference type="AlphaFoldDB" id="A0A673AJP3"/>
<feature type="region of interest" description="Disordered" evidence="7">
    <location>
        <begin position="1"/>
        <end position="26"/>
    </location>
</feature>
<evidence type="ECO:0000256" key="6">
    <source>
        <dbReference type="RuleBase" id="RU000680"/>
    </source>
</evidence>
<organism evidence="8 9">
    <name type="scientific">Sphaeramia orbicularis</name>
    <name type="common">orbiculate cardinalfish</name>
    <dbReference type="NCBI Taxonomy" id="375764"/>
    <lineage>
        <taxon>Eukaryota</taxon>
        <taxon>Metazoa</taxon>
        <taxon>Chordata</taxon>
        <taxon>Craniata</taxon>
        <taxon>Vertebrata</taxon>
        <taxon>Euteleostomi</taxon>
        <taxon>Actinopterygii</taxon>
        <taxon>Neopterygii</taxon>
        <taxon>Teleostei</taxon>
        <taxon>Neoteleostei</taxon>
        <taxon>Acanthomorphata</taxon>
        <taxon>Gobiaria</taxon>
        <taxon>Kurtiformes</taxon>
        <taxon>Apogonoidei</taxon>
        <taxon>Apogonidae</taxon>
        <taxon>Apogoninae</taxon>
        <taxon>Sphaeramia</taxon>
    </lineage>
</organism>
<evidence type="ECO:0000256" key="2">
    <source>
        <dbReference type="ARBA" id="ARBA00010988"/>
    </source>
</evidence>
<dbReference type="GO" id="GO:0005901">
    <property type="term" value="C:caveola"/>
    <property type="evidence" value="ECO:0007669"/>
    <property type="project" value="UniProtKB-SubCell"/>
</dbReference>
<dbReference type="Proteomes" id="UP000472271">
    <property type="component" value="Chromosome 5"/>
</dbReference>
<keyword evidence="9" id="KW-1185">Reference proteome</keyword>
<keyword evidence="3 6" id="KW-1003">Cell membrane</keyword>